<dbReference type="PATRIC" id="fig|861299.3.peg.3490"/>
<name>W0RIP3_9BACT</name>
<gene>
    <name evidence="8" type="ORF">J421_3437</name>
</gene>
<evidence type="ECO:0000313" key="8">
    <source>
        <dbReference type="EMBL" id="AHG90974.1"/>
    </source>
</evidence>
<dbReference type="STRING" id="861299.J421_3437"/>
<dbReference type="InterPro" id="IPR033749">
    <property type="entry name" value="Polyprenyl_synt_CS"/>
</dbReference>
<dbReference type="PROSITE" id="PS00723">
    <property type="entry name" value="POLYPRENYL_SYNTHASE_1"/>
    <property type="match status" value="1"/>
</dbReference>
<dbReference type="InParanoid" id="W0RIP3"/>
<dbReference type="FunCoup" id="W0RIP3">
    <property type="interactions" value="298"/>
</dbReference>
<dbReference type="GO" id="GO:0005737">
    <property type="term" value="C:cytoplasm"/>
    <property type="evidence" value="ECO:0007669"/>
    <property type="project" value="UniProtKB-ARBA"/>
</dbReference>
<organism evidence="8 9">
    <name type="scientific">Gemmatirosa kalamazoonensis</name>
    <dbReference type="NCBI Taxonomy" id="861299"/>
    <lineage>
        <taxon>Bacteria</taxon>
        <taxon>Pseudomonadati</taxon>
        <taxon>Gemmatimonadota</taxon>
        <taxon>Gemmatimonadia</taxon>
        <taxon>Gemmatimonadales</taxon>
        <taxon>Gemmatimonadaceae</taxon>
        <taxon>Gemmatirosa</taxon>
    </lineage>
</organism>
<dbReference type="Proteomes" id="UP000019151">
    <property type="component" value="Chromosome"/>
</dbReference>
<reference evidence="8 9" key="1">
    <citation type="journal article" date="2014" name="Genome Announc.">
        <title>Genome Sequence and Methylome of Soil Bacterium Gemmatirosa kalamazoonensis KBS708T, a Member of the Rarely Cultivated Gemmatimonadetes Phylum.</title>
        <authorList>
            <person name="Debruyn J.M."/>
            <person name="Radosevich M."/>
            <person name="Wommack K.E."/>
            <person name="Polson S.W."/>
            <person name="Hauser L.J."/>
            <person name="Fawaz M.N."/>
            <person name="Korlach J."/>
            <person name="Tsai Y.C."/>
        </authorList>
    </citation>
    <scope>NUCLEOTIDE SEQUENCE [LARGE SCALE GENOMIC DNA]</scope>
    <source>
        <strain evidence="8 9">KBS708</strain>
    </source>
</reference>
<evidence type="ECO:0000256" key="2">
    <source>
        <dbReference type="ARBA" id="ARBA00006706"/>
    </source>
</evidence>
<evidence type="ECO:0000256" key="1">
    <source>
        <dbReference type="ARBA" id="ARBA00001946"/>
    </source>
</evidence>
<dbReference type="GO" id="GO:0016114">
    <property type="term" value="P:terpenoid biosynthetic process"/>
    <property type="evidence" value="ECO:0007669"/>
    <property type="project" value="UniProtKB-ARBA"/>
</dbReference>
<evidence type="ECO:0000256" key="7">
    <source>
        <dbReference type="RuleBase" id="RU004466"/>
    </source>
</evidence>
<evidence type="ECO:0000256" key="3">
    <source>
        <dbReference type="ARBA" id="ARBA00022679"/>
    </source>
</evidence>
<dbReference type="FunFam" id="1.10.600.10:FF:000001">
    <property type="entry name" value="Geranylgeranyl diphosphate synthase"/>
    <property type="match status" value="1"/>
</dbReference>
<dbReference type="CDD" id="cd00685">
    <property type="entry name" value="Trans_IPPS_HT"/>
    <property type="match status" value="1"/>
</dbReference>
<dbReference type="PANTHER" id="PTHR43281">
    <property type="entry name" value="FARNESYL DIPHOSPHATE SYNTHASE"/>
    <property type="match status" value="1"/>
</dbReference>
<dbReference type="SUPFAM" id="SSF48576">
    <property type="entry name" value="Terpenoid synthases"/>
    <property type="match status" value="1"/>
</dbReference>
<dbReference type="RefSeq" id="WP_025412435.1">
    <property type="nucleotide sequence ID" value="NZ_CP007128.1"/>
</dbReference>
<dbReference type="OrthoDB" id="9805316at2"/>
<dbReference type="Gene3D" id="1.10.600.10">
    <property type="entry name" value="Farnesyl Diphosphate Synthase"/>
    <property type="match status" value="1"/>
</dbReference>
<dbReference type="PROSITE" id="PS00444">
    <property type="entry name" value="POLYPRENYL_SYNTHASE_2"/>
    <property type="match status" value="1"/>
</dbReference>
<dbReference type="SFLD" id="SFLDG01017">
    <property type="entry name" value="Polyprenyl_Transferase_Like"/>
    <property type="match status" value="1"/>
</dbReference>
<dbReference type="SFLD" id="SFLDS00005">
    <property type="entry name" value="Isoprenoid_Synthase_Type_I"/>
    <property type="match status" value="1"/>
</dbReference>
<dbReference type="GO" id="GO:0004659">
    <property type="term" value="F:prenyltransferase activity"/>
    <property type="evidence" value="ECO:0007669"/>
    <property type="project" value="InterPro"/>
</dbReference>
<dbReference type="Pfam" id="PF00348">
    <property type="entry name" value="polyprenyl_synt"/>
    <property type="match status" value="1"/>
</dbReference>
<evidence type="ECO:0000256" key="6">
    <source>
        <dbReference type="ARBA" id="ARBA00023229"/>
    </source>
</evidence>
<dbReference type="InterPro" id="IPR000092">
    <property type="entry name" value="Polyprenyl_synt"/>
</dbReference>
<dbReference type="InterPro" id="IPR053378">
    <property type="entry name" value="Prenyl_diphosphate_synthase"/>
</dbReference>
<accession>W0RIP3</accession>
<dbReference type="AlphaFoldDB" id="W0RIP3"/>
<keyword evidence="5" id="KW-0460">Magnesium</keyword>
<protein>
    <submittedName>
        <fullName evidence="8">Polyprenyl synthetase</fullName>
    </submittedName>
</protein>
<dbReference type="InterPro" id="IPR008949">
    <property type="entry name" value="Isoprenoid_synthase_dom_sf"/>
</dbReference>
<evidence type="ECO:0000256" key="5">
    <source>
        <dbReference type="ARBA" id="ARBA00022842"/>
    </source>
</evidence>
<dbReference type="eggNOG" id="COG0142">
    <property type="taxonomic scope" value="Bacteria"/>
</dbReference>
<dbReference type="EMBL" id="CP007128">
    <property type="protein sequence ID" value="AHG90974.1"/>
    <property type="molecule type" value="Genomic_DNA"/>
</dbReference>
<comment type="cofactor">
    <cofactor evidence="1">
        <name>Mg(2+)</name>
        <dbReference type="ChEBI" id="CHEBI:18420"/>
    </cofactor>
</comment>
<dbReference type="KEGG" id="gba:J421_3437"/>
<evidence type="ECO:0000256" key="4">
    <source>
        <dbReference type="ARBA" id="ARBA00022723"/>
    </source>
</evidence>
<keyword evidence="6" id="KW-0414">Isoprene biosynthesis</keyword>
<comment type="similarity">
    <text evidence="2 7">Belongs to the FPP/GGPP synthase family.</text>
</comment>
<dbReference type="GO" id="GO:0046872">
    <property type="term" value="F:metal ion binding"/>
    <property type="evidence" value="ECO:0007669"/>
    <property type="project" value="UniProtKB-KW"/>
</dbReference>
<keyword evidence="3 7" id="KW-0808">Transferase</keyword>
<sequence length="306" mass="31441">MARAATASRSDTTAEHLAAWRRRVDDALAACCARYLDGVEPTTADAIRYSLLGEGKRLRPILALAAYEAAGGDGDASALAAAVEVVHAYSLVHDDLPCMDDDDVRRGRPTVHRVYGVRAATAAGLAMVPLAARAASDAATALGIARAAVGEIVRALMRASGAGGMIGGQLLDLEAEGRALSLLELERIHAAKTGALITAAVIVGGIAAGASRAVLDALEGYGQRVGLAFQIVDDVLDVTATTDELGKTAGRDVALGKSTYPALLGVHGARARAEALVDEACKALAGEGLLTVTLEHLARFSISRRS</sequence>
<dbReference type="HOGENOM" id="CLU_014015_0_0_0"/>
<evidence type="ECO:0000313" key="9">
    <source>
        <dbReference type="Proteomes" id="UP000019151"/>
    </source>
</evidence>
<proteinExistence type="inferred from homology"/>
<keyword evidence="9" id="KW-1185">Reference proteome</keyword>
<keyword evidence="4" id="KW-0479">Metal-binding</keyword>
<dbReference type="PANTHER" id="PTHR43281:SF1">
    <property type="entry name" value="FARNESYL DIPHOSPHATE SYNTHASE"/>
    <property type="match status" value="1"/>
</dbReference>
<dbReference type="NCBIfam" id="NF045485">
    <property type="entry name" value="FPPsyn"/>
    <property type="match status" value="1"/>
</dbReference>